<protein>
    <recommendedName>
        <fullName evidence="6">Insulin-like domain-containing protein</fullName>
    </recommendedName>
</protein>
<name>A0A4U5PIV4_STECR</name>
<feature type="chain" id="PRO_5020433846" description="Insulin-like domain-containing protein" evidence="3">
    <location>
        <begin position="20"/>
        <end position="113"/>
    </location>
</feature>
<organism evidence="4 5">
    <name type="scientific">Steinernema carpocapsae</name>
    <name type="common">Entomopathogenic nematode</name>
    <dbReference type="NCBI Taxonomy" id="34508"/>
    <lineage>
        <taxon>Eukaryota</taxon>
        <taxon>Metazoa</taxon>
        <taxon>Ecdysozoa</taxon>
        <taxon>Nematoda</taxon>
        <taxon>Chromadorea</taxon>
        <taxon>Rhabditida</taxon>
        <taxon>Tylenchina</taxon>
        <taxon>Panagrolaimomorpha</taxon>
        <taxon>Strongyloidoidea</taxon>
        <taxon>Steinernematidae</taxon>
        <taxon>Steinernema</taxon>
    </lineage>
</organism>
<reference evidence="4 5" key="2">
    <citation type="journal article" date="2019" name="G3 (Bethesda)">
        <title>Hybrid Assembly of the Genome of the Entomopathogenic Nematode Steinernema carpocapsae Identifies the X-Chromosome.</title>
        <authorList>
            <person name="Serra L."/>
            <person name="Macchietto M."/>
            <person name="Macias-Munoz A."/>
            <person name="McGill C.J."/>
            <person name="Rodriguez I.M."/>
            <person name="Rodriguez B."/>
            <person name="Murad R."/>
            <person name="Mortazavi A."/>
        </authorList>
    </citation>
    <scope>NUCLEOTIDE SEQUENCE [LARGE SCALE GENOMIC DNA]</scope>
    <source>
        <strain evidence="4 5">ALL</strain>
    </source>
</reference>
<dbReference type="EMBL" id="AZBU02000002">
    <property type="protein sequence ID" value="TKR96538.1"/>
    <property type="molecule type" value="Genomic_DNA"/>
</dbReference>
<reference evidence="4 5" key="1">
    <citation type="journal article" date="2015" name="Genome Biol.">
        <title>Comparative genomics of Steinernema reveals deeply conserved gene regulatory networks.</title>
        <authorList>
            <person name="Dillman A.R."/>
            <person name="Macchietto M."/>
            <person name="Porter C.F."/>
            <person name="Rogers A."/>
            <person name="Williams B."/>
            <person name="Antoshechkin I."/>
            <person name="Lee M.M."/>
            <person name="Goodwin Z."/>
            <person name="Lu X."/>
            <person name="Lewis E.E."/>
            <person name="Goodrich-Blair H."/>
            <person name="Stock S.P."/>
            <person name="Adams B.J."/>
            <person name="Sternberg P.W."/>
            <person name="Mortazavi A."/>
        </authorList>
    </citation>
    <scope>NUCLEOTIDE SEQUENCE [LARGE SCALE GENOMIC DNA]</scope>
    <source>
        <strain evidence="4 5">ALL</strain>
    </source>
</reference>
<proteinExistence type="inferred from homology"/>
<keyword evidence="5" id="KW-1185">Reference proteome</keyword>
<evidence type="ECO:0000313" key="5">
    <source>
        <dbReference type="Proteomes" id="UP000298663"/>
    </source>
</evidence>
<dbReference type="InterPro" id="IPR036438">
    <property type="entry name" value="Insulin-like_sf"/>
</dbReference>
<sequence length="113" mass="13206">MKLILFVLLVTVFLAFSSAYDDYQDNKNELSFRHPRSTRFIETGNSLFGDSDDESQEELPVEESDKRVRLCGLRLQQTYRGICEKSLHGRRRRSLYFTCCARGCTLKDMESYC</sequence>
<dbReference type="Gene3D" id="1.10.100.10">
    <property type="entry name" value="Insulin-like"/>
    <property type="match status" value="1"/>
</dbReference>
<accession>A0A4U5PIV4</accession>
<evidence type="ECO:0008006" key="6">
    <source>
        <dbReference type="Google" id="ProtNLM"/>
    </source>
</evidence>
<dbReference type="Proteomes" id="UP000298663">
    <property type="component" value="Unassembled WGS sequence"/>
</dbReference>
<comment type="caution">
    <text evidence="4">The sequence shown here is derived from an EMBL/GenBank/DDBJ whole genome shotgun (WGS) entry which is preliminary data.</text>
</comment>
<evidence type="ECO:0000256" key="1">
    <source>
        <dbReference type="ARBA" id="ARBA00009034"/>
    </source>
</evidence>
<keyword evidence="2 3" id="KW-0732">Signal</keyword>
<dbReference type="SUPFAM" id="SSF56994">
    <property type="entry name" value="Insulin-like"/>
    <property type="match status" value="1"/>
</dbReference>
<comment type="similarity">
    <text evidence="1">Belongs to the insulin family.</text>
</comment>
<evidence type="ECO:0000313" key="4">
    <source>
        <dbReference type="EMBL" id="TKR96538.1"/>
    </source>
</evidence>
<dbReference type="AlphaFoldDB" id="A0A4U5PIV4"/>
<evidence type="ECO:0000256" key="3">
    <source>
        <dbReference type="SAM" id="SignalP"/>
    </source>
</evidence>
<gene>
    <name evidence="4" type="ORF">L596_010541</name>
</gene>
<dbReference type="InterPro" id="IPR022353">
    <property type="entry name" value="Insulin_CS"/>
</dbReference>
<evidence type="ECO:0000256" key="2">
    <source>
        <dbReference type="ARBA" id="ARBA00022729"/>
    </source>
</evidence>
<dbReference type="PROSITE" id="PS00262">
    <property type="entry name" value="INSULIN"/>
    <property type="match status" value="1"/>
</dbReference>
<feature type="signal peptide" evidence="3">
    <location>
        <begin position="1"/>
        <end position="19"/>
    </location>
</feature>